<feature type="region of interest" description="Disordered" evidence="12">
    <location>
        <begin position="471"/>
        <end position="499"/>
    </location>
</feature>
<dbReference type="Gene3D" id="3.30.160.60">
    <property type="entry name" value="Classic Zinc Finger"/>
    <property type="match status" value="2"/>
</dbReference>
<dbReference type="SUPFAM" id="SSF57667">
    <property type="entry name" value="beta-beta-alpha zinc fingers"/>
    <property type="match status" value="1"/>
</dbReference>
<feature type="compositionally biased region" description="Polar residues" evidence="12">
    <location>
        <begin position="1082"/>
        <end position="1103"/>
    </location>
</feature>
<evidence type="ECO:0000256" key="12">
    <source>
        <dbReference type="SAM" id="MobiDB-lite"/>
    </source>
</evidence>
<sequence>MTVDDKSGSWNHHYHHRTLQHYSDQGRVSPYNFDARPHTSDSREDPRHQTQQTTAWPYERLDRLNIRSPDHRTGHLGLYPDQMPVSQEIGRRYPVTGRVSPVVDISEPGLARNTRGVVQGRGTGQDQSMPASCAQIRQRPDACPPSILAHHVNPFPESHRTSHVRNIYSSRNGHELVQDEHPFERQPPPQRAEYPPHSPPLFIHTTQRGQEQEYIDSDRRSPQISPMEYDYRGTQSSLSPQALISPLQLLLRAPSNPSGMDGANCMKFTGRQYSPTPSGHYARDQHYKLDPKGNSQLRHHPYWYSPPQPTRRHSESLSPREHQYPQQHQQQQEQQQQGQPPDQTSSREHLVSQNRRNEYLDVGRQHGKGYEGKEMRPKNYELSITDETMSGTSNDRGQPRLQPFTIHPLRTTGSPVSPGQSLEEAPAQVRPPVRMTPALSFCNMSSNAATSRVDQRTLIPQHQYHALHLSHRQQQDRPSNASAAIVSRPPPSPHEGALTFMSPAEYDRQGPAPESRVSATPQHGERRVSFIEYSLDEIARPHMIARGSSLEARLEPRPQTLGSSASNQEVQEGDESPDPALPRRPSVAGALELRSQDRRGGVGFGQERLQDMRSKSLVVAPGEVCSAHYVATPSRPKQQEWPSRNLREHFGRPYHQHQQQPMFVEIRGRDSTSGSSSEAGGPLSSTLASPTERSMRKDMFSATTRLVENGHGIQKQEPLENELPPGSIAVAAAAANTITGIGTAEYRSNNMELESLPSPVPRNDLGLPGYYTEQDIRKLYWQWRTCEEEDRRPNQQRQQSDREDVSMVGADEGDAHDGGGTNDVWTESQHVDRHLRNGPELRHSGQEGEVGDRSPKKGKSRKVDDAEDAGRRDDAGERRRKGSQDPETEEWDIVDEENEDDDDDEDDGEGEDDEEQCDDGYCDSEDGNEPRADNWEGKYAVAKRTRIQTRRKRQLRRHYENSAGAPSRAGTSGPGECLRRARAKDDKKHGCEECQKRFSRPSQLRTHQLTHSGEKPHQCPLCDKNFNVASNLKRHIRTHDKIPRKNSRDGSGVFRGFTQGFQAKYNPDQKASSPDGIRNARSAKTNLSSSAIISRRSTGTTQPPEKLRWMSTETPESSMMAATRQAKIAANKQRTAEEGASSSAKPGSTTSPSEIITRANAQPTAAVGVEAEASVARPLPLTGSSAPGYLPSQPLPPPTPQPSRESDSESTLVEGTQASDGDDDMGNSEPGLDNSDINSHRG</sequence>
<evidence type="ECO:0000256" key="8">
    <source>
        <dbReference type="ARBA" id="ARBA00023125"/>
    </source>
</evidence>
<dbReference type="InterPro" id="IPR013087">
    <property type="entry name" value="Znf_C2H2_type"/>
</dbReference>
<keyword evidence="6" id="KW-0862">Zinc</keyword>
<keyword evidence="8" id="KW-0238">DNA-binding</keyword>
<feature type="compositionally biased region" description="Basic and acidic residues" evidence="12">
    <location>
        <begin position="788"/>
        <end position="805"/>
    </location>
</feature>
<dbReference type="AlphaFoldDB" id="A0A9P8CZW5"/>
<comment type="similarity">
    <text evidence="2">Belongs to the krueppel C2H2-type zinc-finger protein family.</text>
</comment>
<keyword evidence="4" id="KW-0677">Repeat</keyword>
<evidence type="ECO:0000256" key="5">
    <source>
        <dbReference type="ARBA" id="ARBA00022771"/>
    </source>
</evidence>
<keyword evidence="5 11" id="KW-0863">Zinc-finger</keyword>
<evidence type="ECO:0000256" key="3">
    <source>
        <dbReference type="ARBA" id="ARBA00022723"/>
    </source>
</evidence>
<evidence type="ECO:0000256" key="1">
    <source>
        <dbReference type="ARBA" id="ARBA00004123"/>
    </source>
</evidence>
<feature type="compositionally biased region" description="Polar residues" evidence="12">
    <location>
        <begin position="1209"/>
        <end position="1219"/>
    </location>
</feature>
<feature type="domain" description="C2H2-type" evidence="13">
    <location>
        <begin position="1017"/>
        <end position="1039"/>
    </location>
</feature>
<dbReference type="PROSITE" id="PS50157">
    <property type="entry name" value="ZINC_FINGER_C2H2_2"/>
    <property type="match status" value="2"/>
</dbReference>
<dbReference type="EMBL" id="JAIFTL010000268">
    <property type="protein sequence ID" value="KAG9320680.1"/>
    <property type="molecule type" value="Genomic_DNA"/>
</dbReference>
<feature type="compositionally biased region" description="Basic and acidic residues" evidence="12">
    <location>
        <begin position="837"/>
        <end position="877"/>
    </location>
</feature>
<dbReference type="GO" id="GO:0001227">
    <property type="term" value="F:DNA-binding transcription repressor activity, RNA polymerase II-specific"/>
    <property type="evidence" value="ECO:0007669"/>
    <property type="project" value="TreeGrafter"/>
</dbReference>
<feature type="region of interest" description="Disordered" evidence="12">
    <location>
        <begin position="558"/>
        <end position="585"/>
    </location>
</feature>
<dbReference type="PROSITE" id="PS00028">
    <property type="entry name" value="ZINC_FINGER_C2H2_1"/>
    <property type="match status" value="2"/>
</dbReference>
<dbReference type="FunFam" id="3.30.160.60:FF:001480">
    <property type="entry name" value="Si:cabz01071911.3"/>
    <property type="match status" value="1"/>
</dbReference>
<feature type="region of interest" description="Disordered" evidence="12">
    <location>
        <begin position="668"/>
        <end position="695"/>
    </location>
</feature>
<feature type="compositionally biased region" description="Basic residues" evidence="12">
    <location>
        <begin position="941"/>
        <end position="956"/>
    </location>
</feature>
<keyword evidence="9" id="KW-0804">Transcription</keyword>
<feature type="compositionally biased region" description="Basic and acidic residues" evidence="12">
    <location>
        <begin position="977"/>
        <end position="996"/>
    </location>
</feature>
<feature type="compositionally biased region" description="Polar residues" evidence="12">
    <location>
        <begin position="1000"/>
        <end position="1011"/>
    </location>
</feature>
<feature type="domain" description="C2H2-type" evidence="13">
    <location>
        <begin position="989"/>
        <end position="1016"/>
    </location>
</feature>
<feature type="compositionally biased region" description="Basic and acidic residues" evidence="12">
    <location>
        <begin position="281"/>
        <end position="291"/>
    </location>
</feature>
<accession>A0A9P8CZW5</accession>
<keyword evidence="3" id="KW-0479">Metal-binding</keyword>
<evidence type="ECO:0000256" key="9">
    <source>
        <dbReference type="ARBA" id="ARBA00023163"/>
    </source>
</evidence>
<dbReference type="GO" id="GO:0005654">
    <property type="term" value="C:nucleoplasm"/>
    <property type="evidence" value="ECO:0007669"/>
    <property type="project" value="TreeGrafter"/>
</dbReference>
<feature type="region of interest" description="Disordered" evidence="12">
    <location>
        <begin position="207"/>
        <end position="234"/>
    </location>
</feature>
<evidence type="ECO:0000256" key="6">
    <source>
        <dbReference type="ARBA" id="ARBA00022833"/>
    </source>
</evidence>
<dbReference type="InterPro" id="IPR036236">
    <property type="entry name" value="Znf_C2H2_sf"/>
</dbReference>
<evidence type="ECO:0000256" key="7">
    <source>
        <dbReference type="ARBA" id="ARBA00023015"/>
    </source>
</evidence>
<feature type="region of interest" description="Disordered" evidence="12">
    <location>
        <begin position="276"/>
        <end position="380"/>
    </location>
</feature>
<feature type="compositionally biased region" description="Basic and acidic residues" evidence="12">
    <location>
        <begin position="312"/>
        <end position="323"/>
    </location>
</feature>
<dbReference type="GO" id="GO:0000978">
    <property type="term" value="F:RNA polymerase II cis-regulatory region sequence-specific DNA binding"/>
    <property type="evidence" value="ECO:0007669"/>
    <property type="project" value="TreeGrafter"/>
</dbReference>
<comment type="subcellular location">
    <subcellularLocation>
        <location evidence="1">Nucleus</location>
    </subcellularLocation>
</comment>
<dbReference type="Pfam" id="PF00096">
    <property type="entry name" value="zf-C2H2"/>
    <property type="match status" value="2"/>
</dbReference>
<dbReference type="SMART" id="SM00355">
    <property type="entry name" value="ZnF_C2H2"/>
    <property type="match status" value="2"/>
</dbReference>
<feature type="compositionally biased region" description="Basic and acidic residues" evidence="12">
    <location>
        <begin position="35"/>
        <end position="48"/>
    </location>
</feature>
<evidence type="ECO:0000256" key="10">
    <source>
        <dbReference type="ARBA" id="ARBA00023242"/>
    </source>
</evidence>
<feature type="compositionally biased region" description="Polar residues" evidence="12">
    <location>
        <begin position="560"/>
        <end position="570"/>
    </location>
</feature>
<feature type="compositionally biased region" description="Low complexity" evidence="12">
    <location>
        <begin position="1165"/>
        <end position="1176"/>
    </location>
</feature>
<evidence type="ECO:0000256" key="4">
    <source>
        <dbReference type="ARBA" id="ARBA00022737"/>
    </source>
</evidence>
<feature type="compositionally biased region" description="Low complexity" evidence="12">
    <location>
        <begin position="324"/>
        <end position="343"/>
    </location>
</feature>
<reference evidence="14" key="1">
    <citation type="submission" date="2021-07" db="EMBL/GenBank/DDBJ databases">
        <title>Draft genome of Mortierella alpina, strain LL118, isolated from an aspen leaf litter sample.</title>
        <authorList>
            <person name="Yang S."/>
            <person name="Vinatzer B.A."/>
        </authorList>
    </citation>
    <scope>NUCLEOTIDE SEQUENCE</scope>
    <source>
        <strain evidence="14">LL118</strain>
    </source>
</reference>
<feature type="compositionally biased region" description="Basic and acidic residues" evidence="12">
    <location>
        <begin position="345"/>
        <end position="379"/>
    </location>
</feature>
<keyword evidence="10" id="KW-0539">Nucleus</keyword>
<evidence type="ECO:0000256" key="11">
    <source>
        <dbReference type="PROSITE-ProRule" id="PRU00042"/>
    </source>
</evidence>
<evidence type="ECO:0000313" key="15">
    <source>
        <dbReference type="Proteomes" id="UP000717515"/>
    </source>
</evidence>
<gene>
    <name evidence="14" type="ORF">KVV02_002437</name>
</gene>
<name>A0A9P8CZW5_MORAP</name>
<protein>
    <recommendedName>
        <fullName evidence="13">C2H2-type domain-containing protein</fullName>
    </recommendedName>
</protein>
<proteinExistence type="inferred from homology"/>
<evidence type="ECO:0000256" key="2">
    <source>
        <dbReference type="ARBA" id="ARBA00006991"/>
    </source>
</evidence>
<dbReference type="FunFam" id="3.30.160.60:FF:000100">
    <property type="entry name" value="Zinc finger 45-like"/>
    <property type="match status" value="1"/>
</dbReference>
<feature type="region of interest" description="Disordered" evidence="12">
    <location>
        <begin position="21"/>
        <end position="57"/>
    </location>
</feature>
<keyword evidence="7" id="KW-0805">Transcription regulation</keyword>
<dbReference type="PANTHER" id="PTHR24399">
    <property type="entry name" value="ZINC FINGER AND BTB DOMAIN-CONTAINING"/>
    <property type="match status" value="1"/>
</dbReference>
<dbReference type="GO" id="GO:0008270">
    <property type="term" value="F:zinc ion binding"/>
    <property type="evidence" value="ECO:0007669"/>
    <property type="project" value="UniProtKB-KW"/>
</dbReference>
<feature type="region of interest" description="Disordered" evidence="12">
    <location>
        <begin position="788"/>
        <end position="825"/>
    </location>
</feature>
<evidence type="ECO:0000313" key="14">
    <source>
        <dbReference type="EMBL" id="KAG9320680.1"/>
    </source>
</evidence>
<feature type="compositionally biased region" description="Polar residues" evidence="12">
    <location>
        <begin position="671"/>
        <end position="692"/>
    </location>
</feature>
<comment type="caution">
    <text evidence="14">The sequence shown here is derived from an EMBL/GenBank/DDBJ whole genome shotgun (WGS) entry which is preliminary data.</text>
</comment>
<feature type="region of interest" description="Disordered" evidence="12">
    <location>
        <begin position="837"/>
        <end position="1017"/>
    </location>
</feature>
<feature type="compositionally biased region" description="Acidic residues" evidence="12">
    <location>
        <begin position="886"/>
        <end position="927"/>
    </location>
</feature>
<evidence type="ECO:0000259" key="13">
    <source>
        <dbReference type="PROSITE" id="PS50157"/>
    </source>
</evidence>
<dbReference type="Proteomes" id="UP000717515">
    <property type="component" value="Unassembled WGS sequence"/>
</dbReference>
<feature type="region of interest" description="Disordered" evidence="12">
    <location>
        <begin position="1064"/>
        <end position="1242"/>
    </location>
</feature>
<feature type="compositionally biased region" description="Polar residues" evidence="12">
    <location>
        <begin position="1140"/>
        <end position="1163"/>
    </location>
</feature>
<organism evidence="14 15">
    <name type="scientific">Mortierella alpina</name>
    <name type="common">Oleaginous fungus</name>
    <name type="synonym">Mortierella renispora</name>
    <dbReference type="NCBI Taxonomy" id="64518"/>
    <lineage>
        <taxon>Eukaryota</taxon>
        <taxon>Fungi</taxon>
        <taxon>Fungi incertae sedis</taxon>
        <taxon>Mucoromycota</taxon>
        <taxon>Mortierellomycotina</taxon>
        <taxon>Mortierellomycetes</taxon>
        <taxon>Mortierellales</taxon>
        <taxon>Mortierellaceae</taxon>
        <taxon>Mortierella</taxon>
    </lineage>
</organism>
<dbReference type="PANTHER" id="PTHR24399:SF23">
    <property type="entry name" value="C2H2-TYPE DOMAIN-CONTAINING PROTEIN"/>
    <property type="match status" value="1"/>
</dbReference>